<name>E9G9R1_DAPPU</name>
<evidence type="ECO:0008006" key="4">
    <source>
        <dbReference type="Google" id="ProtNLM"/>
    </source>
</evidence>
<dbReference type="EMBL" id="GL732536">
    <property type="protein sequence ID" value="EFX83614.1"/>
    <property type="molecule type" value="Genomic_DNA"/>
</dbReference>
<evidence type="ECO:0000313" key="2">
    <source>
        <dbReference type="EMBL" id="EFX83614.1"/>
    </source>
</evidence>
<proteinExistence type="predicted"/>
<dbReference type="KEGG" id="dpx:DAPPUDRAFT_239638"/>
<dbReference type="HOGENOM" id="CLU_1476584_0_0_1"/>
<reference evidence="2 3" key="1">
    <citation type="journal article" date="2011" name="Science">
        <title>The ecoresponsive genome of Daphnia pulex.</title>
        <authorList>
            <person name="Colbourne J.K."/>
            <person name="Pfrender M.E."/>
            <person name="Gilbert D."/>
            <person name="Thomas W.K."/>
            <person name="Tucker A."/>
            <person name="Oakley T.H."/>
            <person name="Tokishita S."/>
            <person name="Aerts A."/>
            <person name="Arnold G.J."/>
            <person name="Basu M.K."/>
            <person name="Bauer D.J."/>
            <person name="Caceres C.E."/>
            <person name="Carmel L."/>
            <person name="Casola C."/>
            <person name="Choi J.H."/>
            <person name="Detter J.C."/>
            <person name="Dong Q."/>
            <person name="Dusheyko S."/>
            <person name="Eads B.D."/>
            <person name="Frohlich T."/>
            <person name="Geiler-Samerotte K.A."/>
            <person name="Gerlach D."/>
            <person name="Hatcher P."/>
            <person name="Jogdeo S."/>
            <person name="Krijgsveld J."/>
            <person name="Kriventseva E.V."/>
            <person name="Kultz D."/>
            <person name="Laforsch C."/>
            <person name="Lindquist E."/>
            <person name="Lopez J."/>
            <person name="Manak J.R."/>
            <person name="Muller J."/>
            <person name="Pangilinan J."/>
            <person name="Patwardhan R.P."/>
            <person name="Pitluck S."/>
            <person name="Pritham E.J."/>
            <person name="Rechtsteiner A."/>
            <person name="Rho M."/>
            <person name="Rogozin I.B."/>
            <person name="Sakarya O."/>
            <person name="Salamov A."/>
            <person name="Schaack S."/>
            <person name="Shapiro H."/>
            <person name="Shiga Y."/>
            <person name="Skalitzky C."/>
            <person name="Smith Z."/>
            <person name="Souvorov A."/>
            <person name="Sung W."/>
            <person name="Tang Z."/>
            <person name="Tsuchiya D."/>
            <person name="Tu H."/>
            <person name="Vos H."/>
            <person name="Wang M."/>
            <person name="Wolf Y.I."/>
            <person name="Yamagata H."/>
            <person name="Yamada T."/>
            <person name="Ye Y."/>
            <person name="Shaw J.R."/>
            <person name="Andrews J."/>
            <person name="Crease T.J."/>
            <person name="Tang H."/>
            <person name="Lucas S.M."/>
            <person name="Robertson H.M."/>
            <person name="Bork P."/>
            <person name="Koonin E.V."/>
            <person name="Zdobnov E.M."/>
            <person name="Grigoriev I.V."/>
            <person name="Lynch M."/>
            <person name="Boore J.L."/>
        </authorList>
    </citation>
    <scope>NUCLEOTIDE SEQUENCE [LARGE SCALE GENOMIC DNA]</scope>
</reference>
<keyword evidence="3" id="KW-1185">Reference proteome</keyword>
<organism evidence="2 3">
    <name type="scientific">Daphnia pulex</name>
    <name type="common">Water flea</name>
    <dbReference type="NCBI Taxonomy" id="6669"/>
    <lineage>
        <taxon>Eukaryota</taxon>
        <taxon>Metazoa</taxon>
        <taxon>Ecdysozoa</taxon>
        <taxon>Arthropoda</taxon>
        <taxon>Crustacea</taxon>
        <taxon>Branchiopoda</taxon>
        <taxon>Diplostraca</taxon>
        <taxon>Cladocera</taxon>
        <taxon>Anomopoda</taxon>
        <taxon>Daphniidae</taxon>
        <taxon>Daphnia</taxon>
    </lineage>
</organism>
<protein>
    <recommendedName>
        <fullName evidence="4">Retrovirus-related Pol polyprotein from transposon TNT 1-94</fullName>
    </recommendedName>
</protein>
<evidence type="ECO:0000256" key="1">
    <source>
        <dbReference type="SAM" id="MobiDB-lite"/>
    </source>
</evidence>
<feature type="region of interest" description="Disordered" evidence="1">
    <location>
        <begin position="60"/>
        <end position="110"/>
    </location>
</feature>
<sequence>MTNEPSKRGASTKLSMNKREKNLLLSTIRKAWSQLESLDMNRAASLNPPLVYPAELVPENSILSPSEDPPETLPSENQLPLNPDQSSEAQEAPAVTIDPAATNPRKKKQVTIITPREENPLGARIRNKPSRWIEESQTEKYAGMALLDVEEPETVEEALNSAKSEKWMLAMDEEYQSLMKNNT</sequence>
<evidence type="ECO:0000313" key="3">
    <source>
        <dbReference type="Proteomes" id="UP000000305"/>
    </source>
</evidence>
<dbReference type="Proteomes" id="UP000000305">
    <property type="component" value="Unassembled WGS sequence"/>
</dbReference>
<dbReference type="InParanoid" id="E9G9R1"/>
<dbReference type="OrthoDB" id="6337569at2759"/>
<feature type="compositionally biased region" description="Polar residues" evidence="1">
    <location>
        <begin position="74"/>
        <end position="89"/>
    </location>
</feature>
<accession>E9G9R1</accession>
<dbReference type="AlphaFoldDB" id="E9G9R1"/>
<gene>
    <name evidence="2" type="ORF">DAPPUDRAFT_239638</name>
</gene>